<dbReference type="Proteomes" id="UP000647587">
    <property type="component" value="Unassembled WGS sequence"/>
</dbReference>
<keyword evidence="2" id="KW-1185">Reference proteome</keyword>
<dbReference type="InterPro" id="IPR036237">
    <property type="entry name" value="Xyl_isomerase-like_sf"/>
</dbReference>
<name>A0ABQ2F068_9DEIO</name>
<dbReference type="NCBIfam" id="NF035939">
    <property type="entry name" value="TIM_EboE"/>
    <property type="match status" value="1"/>
</dbReference>
<keyword evidence="1" id="KW-0413">Isomerase</keyword>
<organism evidence="1 2">
    <name type="scientific">Deinococcus malanensis</name>
    <dbReference type="NCBI Taxonomy" id="1706855"/>
    <lineage>
        <taxon>Bacteria</taxon>
        <taxon>Thermotogati</taxon>
        <taxon>Deinococcota</taxon>
        <taxon>Deinococci</taxon>
        <taxon>Deinococcales</taxon>
        <taxon>Deinococcaceae</taxon>
        <taxon>Deinococcus</taxon>
    </lineage>
</organism>
<comment type="caution">
    <text evidence="1">The sequence shown here is derived from an EMBL/GenBank/DDBJ whole genome shotgun (WGS) entry which is preliminary data.</text>
</comment>
<reference evidence="2" key="1">
    <citation type="journal article" date="2019" name="Int. J. Syst. Evol. Microbiol.">
        <title>The Global Catalogue of Microorganisms (GCM) 10K type strain sequencing project: providing services to taxonomists for standard genome sequencing and annotation.</title>
        <authorList>
            <consortium name="The Broad Institute Genomics Platform"/>
            <consortium name="The Broad Institute Genome Sequencing Center for Infectious Disease"/>
            <person name="Wu L."/>
            <person name="Ma J."/>
        </authorList>
    </citation>
    <scope>NUCLEOTIDE SEQUENCE [LARGE SCALE GENOMIC DNA]</scope>
    <source>
        <strain evidence="2">JCM 30331</strain>
    </source>
</reference>
<evidence type="ECO:0000313" key="2">
    <source>
        <dbReference type="Proteomes" id="UP000647587"/>
    </source>
</evidence>
<dbReference type="EMBL" id="BMPP01000013">
    <property type="protein sequence ID" value="GGK33824.1"/>
    <property type="molecule type" value="Genomic_DNA"/>
</dbReference>
<dbReference type="Gene3D" id="3.20.20.150">
    <property type="entry name" value="Divalent-metal-dependent TIM barrel enzymes"/>
    <property type="match status" value="1"/>
</dbReference>
<protein>
    <submittedName>
        <fullName evidence="1">Sugar phosphate isomerase</fullName>
    </submittedName>
</protein>
<dbReference type="SUPFAM" id="SSF51658">
    <property type="entry name" value="Xylose isomerase-like"/>
    <property type="match status" value="1"/>
</dbReference>
<proteinExistence type="predicted"/>
<gene>
    <name evidence="1" type="ORF">GCM10008955_29860</name>
</gene>
<dbReference type="RefSeq" id="WP_189010219.1">
    <property type="nucleotide sequence ID" value="NZ_BMPP01000013.1"/>
</dbReference>
<evidence type="ECO:0000313" key="1">
    <source>
        <dbReference type="EMBL" id="GGK33824.1"/>
    </source>
</evidence>
<dbReference type="GO" id="GO:0016853">
    <property type="term" value="F:isomerase activity"/>
    <property type="evidence" value="ECO:0007669"/>
    <property type="project" value="UniProtKB-KW"/>
</dbReference>
<sequence length="399" mass="44458">MIAGHNRLHLSYCTNIHPSSGLAAVRDNLERYTVPVKARLSPEAPFGVGLRLSAAEAQELMVPGALEAFRIFLDQRGLYVFTMNGFPYGAFHGQPVKAQVHAPDWRSEERVQYTLHLARILAGLLPSGVNGGISTSPLSYRGWVAPDDEGAWEVMTSNIVRVVEALARMHEQQGVLIHLDVEPEPDGLLECTGDLVGFFQERLLQGGARELAQRLGESVEAARARMATHVQVCFDTCHAAVMYESPAEALRKYEAAGMRIGKVQVSSALRVDLTGPDRQKAIDALHVYDESTYLHQVVQRSHDGRLVSFRDLNDALATAPDAGACEWRVHFHVPLFWDGPGPLRSTREAILETFGVLRERPFTQHLEVETYTWDVLPPDLKVSLSDSIERELRWVQRVL</sequence>
<accession>A0ABQ2F068</accession>